<feature type="transmembrane region" description="Helical" evidence="1">
    <location>
        <begin position="123"/>
        <end position="142"/>
    </location>
</feature>
<dbReference type="AlphaFoldDB" id="A0AAE3J8Z3"/>
<feature type="transmembrane region" description="Helical" evidence="1">
    <location>
        <begin position="12"/>
        <end position="30"/>
    </location>
</feature>
<evidence type="ECO:0000313" key="3">
    <source>
        <dbReference type="EMBL" id="MCC2210338.1"/>
    </source>
</evidence>
<feature type="transmembrane region" description="Helical" evidence="1">
    <location>
        <begin position="402"/>
        <end position="422"/>
    </location>
</feature>
<feature type="transmembrane region" description="Helical" evidence="1">
    <location>
        <begin position="180"/>
        <end position="197"/>
    </location>
</feature>
<evidence type="ECO:0000313" key="4">
    <source>
        <dbReference type="Proteomes" id="UP001198242"/>
    </source>
</evidence>
<sequence>MELLKNNKRIFPLIGAIIVFILSFSVLYMGDNIGLSDNGDFRRVLLVNNMEYENDSNYYYLFKQDYKMKVEGAEFWDKITYLCESNNEEDIYSSPQFIIIKASKVMNFVANKITSRDETTYNIAYLAFIYILMLSTAAWGIFTFFADEPRKMQIAVFLIFIFIFCDAGYLLYFNSLYGEPLQYVSLMILIALGLLIYKRPTIPKIACFFVALYFFAGSKLANVPYSVIVSVLALSFAYLRKGKLYRIGVLICVILAAVCITNLYMSIPSWMHYDTTYQSVFFGAVKESETPEKDLKQLGIDEKYLPLVNTHAYMGDGEYPIDITTDEFQHDFYDRISKANIVFFYLRHPVRFVKKIAFSIENASCLRPLNSGNSETVLMQYSNRFSLWSNLRVATKFLYNPYIVFAMAIIMTLYVIFVHIYLVKNHKETDEKRLYMIMAMYVLIVGLWINMCLPIVGNGEADIMKHMFLFANCMDVLFAVIILGIVNMQLRNRIASIAALAVAVGVLQIEPPKETIEFGTYNGQPLKWEVMQEYDDGSKVIVTKDCVTERIFDDENNMWETSDLRQWLNSDFISEFTMDELARIEPKENEVMLTYNDRGLAVSGDHTHYWSATRSEVADLSESAYKYYVDDMVYIPTLDMMKTIDVRGSYWILCPYGYNDKMQRYMKNDGFILHTNVDNIDGVRAAVRIKAE</sequence>
<name>A0AAE3J8Z3_9FIRM</name>
<reference evidence="3 4" key="1">
    <citation type="submission" date="2021-10" db="EMBL/GenBank/DDBJ databases">
        <title>Anaerobic single-cell dispensing facilitates the cultivation of human gut bacteria.</title>
        <authorList>
            <person name="Afrizal A."/>
        </authorList>
    </citation>
    <scope>NUCLEOTIDE SEQUENCE [LARGE SCALE GENOMIC DNA]</scope>
    <source>
        <strain evidence="3 4">CLA-AA-H232</strain>
    </source>
</reference>
<keyword evidence="4" id="KW-1185">Reference proteome</keyword>
<accession>A0AAE3J8Z3</accession>
<organism evidence="3 4">
    <name type="scientific">Hominilimicola fabiformis</name>
    <dbReference type="NCBI Taxonomy" id="2885356"/>
    <lineage>
        <taxon>Bacteria</taxon>
        <taxon>Bacillati</taxon>
        <taxon>Bacillota</taxon>
        <taxon>Clostridia</taxon>
        <taxon>Eubacteriales</taxon>
        <taxon>Oscillospiraceae</taxon>
        <taxon>Hominilimicola</taxon>
    </lineage>
</organism>
<dbReference type="EMBL" id="JAJEQM010000006">
    <property type="protein sequence ID" value="MCC2210338.1"/>
    <property type="molecule type" value="Genomic_DNA"/>
</dbReference>
<feature type="transmembrane region" description="Helical" evidence="1">
    <location>
        <begin position="468"/>
        <end position="486"/>
    </location>
</feature>
<keyword evidence="1" id="KW-1133">Transmembrane helix</keyword>
<protein>
    <submittedName>
        <fullName evidence="3">DUF6273 domain-containing protein</fullName>
    </submittedName>
</protein>
<comment type="caution">
    <text evidence="3">The sequence shown here is derived from an EMBL/GenBank/DDBJ whole genome shotgun (WGS) entry which is preliminary data.</text>
</comment>
<evidence type="ECO:0000256" key="1">
    <source>
        <dbReference type="SAM" id="Phobius"/>
    </source>
</evidence>
<gene>
    <name evidence="3" type="ORF">LKE05_05975</name>
</gene>
<keyword evidence="1" id="KW-0812">Transmembrane</keyword>
<evidence type="ECO:0000259" key="2">
    <source>
        <dbReference type="Pfam" id="PF19789"/>
    </source>
</evidence>
<proteinExistence type="predicted"/>
<feature type="transmembrane region" description="Helical" evidence="1">
    <location>
        <begin position="223"/>
        <end position="240"/>
    </location>
</feature>
<dbReference type="Proteomes" id="UP001198242">
    <property type="component" value="Unassembled WGS sequence"/>
</dbReference>
<feature type="transmembrane region" description="Helical" evidence="1">
    <location>
        <begin position="247"/>
        <end position="267"/>
    </location>
</feature>
<feature type="domain" description="DUF6273" evidence="2">
    <location>
        <begin position="539"/>
        <end position="690"/>
    </location>
</feature>
<dbReference type="Pfam" id="PF19789">
    <property type="entry name" value="DUF6273"/>
    <property type="match status" value="1"/>
</dbReference>
<keyword evidence="1" id="KW-0472">Membrane</keyword>
<dbReference type="RefSeq" id="WP_308456245.1">
    <property type="nucleotide sequence ID" value="NZ_JAJEQM010000006.1"/>
</dbReference>
<feature type="transmembrane region" description="Helical" evidence="1">
    <location>
        <begin position="434"/>
        <end position="456"/>
    </location>
</feature>
<dbReference type="InterPro" id="IPR046240">
    <property type="entry name" value="DUF6273"/>
</dbReference>
<feature type="transmembrane region" description="Helical" evidence="1">
    <location>
        <begin position="154"/>
        <end position="174"/>
    </location>
</feature>